<gene>
    <name evidence="12" type="ORF">BDK51DRAFT_42467</name>
</gene>
<dbReference type="InterPro" id="IPR011704">
    <property type="entry name" value="ATPase_dyneun-rel_AAA"/>
</dbReference>
<keyword evidence="6" id="KW-0067">ATP-binding</keyword>
<feature type="domain" description="AAA+ ATPase" evidence="11">
    <location>
        <begin position="1878"/>
        <end position="2065"/>
    </location>
</feature>
<dbReference type="GO" id="GO:0005654">
    <property type="term" value="C:nucleoplasm"/>
    <property type="evidence" value="ECO:0007669"/>
    <property type="project" value="UniProtKB-SubCell"/>
</dbReference>
<evidence type="ECO:0000259" key="11">
    <source>
        <dbReference type="SMART" id="SM00382"/>
    </source>
</evidence>
<evidence type="ECO:0000313" key="12">
    <source>
        <dbReference type="EMBL" id="RKO94177.1"/>
    </source>
</evidence>
<sequence length="3944" mass="431567">MGSPPLPPAASQPLSPPSRDDSNLTFSRDLGGSLDAIITSKQIAPCLTQSELAFLQTARSLATPPDATASAVLDTLSALLLRPCLTAEVARLFRPLLVDLSARWFISPAREASTHLHACPIHRGGHGTKHTAQIVDASPATSSPKHDVDGNILPSSSASLASTSAQPLDRAEALVAAFSRLLPIAPQIRNYATRAFEEKPSVFDWLSSACAIVGQGSDGKHAELEARIRRTLEGIYRLVRLDPPRFASIWPASSALLHDLVASSPDYVVRICAARILAIQLGMADAETRAFLDRVAARADKEEVRGLELIRLKEEESDTKFQSVLFSSAAEPVEMSGERGAPFVVTSQSLSPLTVDLCGVLIPRSGWDSLEGLSDVATADSDSALVRTLTTKRNLHRIALGLSLGMPLLLEGGPGVGKTALVEEAARAAGLKDLLKIHLGDQTDSKVLLGTYVCTSTPGNFRWQPGVLTTAVTEGRWILIEDIDLAPLEVLSVLTPLLETRHLFIPSRGEKIKAKEGFRIFATRTLFPSRSGGIVHRIGAQSAGVNLWTRIDIPVLPRSEVEEIVAIRFPPLRGLLSEIMAAFDTMATYFAENHGAGRYLSLRDLIKWCWRVSSVRSSSLADAAGSCSGDEDRSLELSVREDLFREAAECFGGMIPDRAIRDAVDERLGVALGVPVHRVQFYAESHVPSIQIAGGSVVVGRSSLPIVRSRTGTAVGLPARPFAATSSSLKLLERLTVCSALLEPVLLVGETGTGKTSVIQYLADTVGTKLVAVNMSQQSDSSDLLGGFKPVDARLLAAPLKDEFDTLFAATFKVKANAAFLDMIIKAYAKKKWSRLAEGFRAAVKMAREVFDRQRRESVAQDGGAAESEGSAAKKTKRTKRALRSELEASWTRFASAVAEFEIQHEQIRSNFLFSFVEGSLVKAIRQGHWVLLDEINLASSETLECLSGLLQGADGSLLLLERGDTVPVTRHPDFRLFACMNPANDAGKRDLPPGLRSRFTEFWVDTPDSTPADLLLIVRTYLRDHLPPGPQGDEICNDVAEFYEGARRAAREGTLSDGADQRLHLSLRTLSRALSHAARTAPTSGLRRAIFEGVCMTFTTGLSRRSAEIMDSLVAHSLRKGFAQRQIPRDPSSDSTDPNAPRYVLVDRFWLPVGPVPIPEDAADRYVLTPSVELNLSNLARAVSSRRHPVLIQGPTSAGKTSIVEYLAALTGHRFVRVNNHEHTDIQEYIGSYVGDGEGTLTFQEGILVEALRKGYWIVLDELNLAPSDVLEALNRLLDDNRELLIPETQEIVRPHPHFMLFATQNPAGQYGGRKALSRAFRNRFLELHFSDIPEAELETILCRRCAIAPSYAKRIVAVYRSLQSSRGRSRIFDGRHGFVTLRDLFRWAGRGADGYQRLAEDGFMLLAERIRREDDRATVKAALEKEMKVMIDEGAMYEREFLLLLDDVALADEALAAAMQGVVWTRAMKRLFVLVAACVTHAEPALLVGDTGCGKTTVCQVLAARLTRTLRIVNAHQHSETADFLGSQRPARGRDTAEMELRAAVAAFLGLGHEEMEAMELDALLDAAEAQASTSSSADAMDVDGSTAPSATDFAHIRALRLRARRLFEWRDGPLVQAMREGDLFLLDEISLADDSVLERLNSVLEPARILTLAEKGGAEVEEIKGADGFRFLATMNPGGDYGKKELSPALRNRFTEIWVPPVEDRRDLDMIVESRLSGTPAEGWGLKMLDFIEWFAGRLRRDRTTIVSLRDILAWVAFMRHVTDLPPAISFVHGGCMVLVDGIGVNPLLGTIVDGVALRIECRKQLRAIACPEDFASAEDPDLEAPHAVLATNSAFGVTPFTIPLGPRTARPVPFAMSAPTTLRNCMRVLRSLQLRKPVLLEGSPGVGKTSLISSLAALSQNSLVRINLSEQTDLADLFGSDLPVEGGKGGQFAWRDGPFLKAMQSGEWILLDELNLASQQVLEGLNACLDHRAEVYVPELDRTFGCHPDFRVFAAQNPQHQGGGRKGLPRSFVNRFTQVYVEALSEADLLFIGGALHPDIPAPTLARMIRFNSRMQEETMERCSFGWRGAPWEFNLRDVVRWIELVKSRAVAGSEEDPAEYLEMVYSLRMRGDEDQEKVRELFKEVRFMAPPGRGVPVEHLQILPSSLAVLEPLVKCVEMGWMALLTGPSASGKTSLIRLLAMLCGERLEEFSMNPGVDAVELLGGFEQADLVRREKAVFDAAGRLVEVVLRELLHREVDDPASASESREIHAAWDLIRLGAHSFDADSCRALVARLDASATRLAIPLKARGVPTPAAVAGLIEAHRTAAEQGLQGTFEWIDGTLIRALEQGHWFLIDNVNLCPAAVLDRLNPLLEPGGVLMVNERGLVDGEVKVIVPHPNFRIFMTMDPKLGEVSRAMRNRAVELHVDSIGVTESDRADLVRILNDVGLPGDRLPESLAKIHDVLGGTAGQERSSSGRKVDARDLVTFTRLAIERAQRGEEWPDAVRRSAEDVYASENARTIAVESVNAMTRWAVPPSGRLQAEESRLAGVSFDGAVLLAAVDRVAVADPLHEVAPGVEVGRVLLAAARIFAETVRARDAELRADWLSHIELSCKHAAATAALGLAGALLMEQCKPGSEIVAVRESLLAAGSIEAEFLDDQPLDLNFNPVIATRLQRLCPDLWTMYSVALGRQSVVRRMAEAQHVLASCTASGRTAKRESLTVMQRAVAFAAGRLPRSRTGHPVVAILAPLFEALDSWVASVGLDSGLDPAELHVILDYRERLWSTVQSRELQHGETAIALRRLGKALSRNQVYGSSSDEATARLAGLVAEASDAAGLRGLEAAGSLWKHGGIATLRSADLAEIETAFRAIDGRLDAWKVKQASDWLMHPSLVVDALTKRTLMEGVATLYYLNESGVDVKSELRDIIRDVPQRIAEKLDRVESEANADQNSISRPSDTADQIASLVAAPTRVPLQLIVRLGSRAARLAMWPILDGANLSREMDILGCLARIVDYGAMGGDPKVELMRLLPELSAYTDVAVEESSLPPLHLEPLQRLIWVCDVDDGRGSSLPGMHLDIMPGRDEPTLSGPSQKRTLIAAPLPLPLVANVGTFVRVILQDALYRWHRALWSNACGVWTELLREDNVATILDGGIASLVAGELAIKEIEGCHGGPSILYGGSNSAFAMQLVRPLSHVPLYAFPGKIEQLRNLQQYLCSARYIGDGAAQSDMLMLISAVTQYVHGHVKFYATDAHSALIKDFSDINVALSTLSSSPSDSAQRSIISSKIDAVLSNLSSADLPVAQTRMATYVDPALRSIKEEVASGHTSLLCRGRSWVLISLAFIRAYVPDAPVDPASAPAIKLAFLEEAAADLRAAVFVRAEMERLMNGNSDNDVVRAGLAELKSFEEQAKRWKSRVALRPSRSQMPEILNDLRQLSSNLISDTAITALQSDLVGGAHSREAAQAKHAFLQDNLASFVDRLEIKYPMYRDILQPIYLALYQLKYGLSLVAEASSTAPDTTGAAIERALAILLRFVDDGADAIPAIQEILPLLKRLVSTASGGWSPEKGRVYLKVALALLRRIYAHLRIQSSIGPESLQAVHALLGELVDAWSSEEKRRIAREKAEEEFYKYKERTHEVETEGEIDEEEFRERFPDFNEAFADVEKKVDDGSADDKPATTPKKRKEDGVIDIEMAQEVRLLHKQIVRCWSTRTPARDSPDAAFEALWRSAFHDSYEAGADLAHVSHQTAHRSLNAQGRGGHVFLASRRLGELAAAATPAPENEDVKEAVAAPTADGGQARYDFYRDPNVAEARRIHPILLAFDSRITELLAQWPDHAILQQLSIISNRIAAFSITSPIMKLLAGIELLLQKCQDWEAYAAREVSLKPLMAEITTCIVRWRKLELRCWRELLDVEDRKSEEKASRLWFHLWKIVVGIAVVEGDDDVAMESEVCFSRAGHDFAEG</sequence>
<dbReference type="InterPro" id="IPR025662">
    <property type="entry name" value="Sigma_54_int_dom_ATP-bd_1"/>
</dbReference>
<evidence type="ECO:0000313" key="13">
    <source>
        <dbReference type="Proteomes" id="UP000269721"/>
    </source>
</evidence>
<dbReference type="Gene3D" id="3.40.50.300">
    <property type="entry name" value="P-loop containing nucleotide triphosphate hydrolases"/>
    <property type="match status" value="6"/>
</dbReference>
<dbReference type="GO" id="GO:0000027">
    <property type="term" value="P:ribosomal large subunit assembly"/>
    <property type="evidence" value="ECO:0007669"/>
    <property type="project" value="InterPro"/>
</dbReference>
<dbReference type="Pfam" id="PF17867">
    <property type="entry name" value="AAA_lid_7"/>
    <property type="match status" value="3"/>
</dbReference>
<feature type="region of interest" description="Disordered" evidence="10">
    <location>
        <begin position="3646"/>
        <end position="3667"/>
    </location>
</feature>
<feature type="domain" description="AAA+ ATPase" evidence="11">
    <location>
        <begin position="404"/>
        <end position="532"/>
    </location>
</feature>
<organism evidence="12 13">
    <name type="scientific">Blyttiomyces helicus</name>
    <dbReference type="NCBI Taxonomy" id="388810"/>
    <lineage>
        <taxon>Eukaryota</taxon>
        <taxon>Fungi</taxon>
        <taxon>Fungi incertae sedis</taxon>
        <taxon>Chytridiomycota</taxon>
        <taxon>Chytridiomycota incertae sedis</taxon>
        <taxon>Chytridiomycetes</taxon>
        <taxon>Chytridiomycetes incertae sedis</taxon>
        <taxon>Blyttiomyces</taxon>
    </lineage>
</organism>
<evidence type="ECO:0000256" key="10">
    <source>
        <dbReference type="SAM" id="MobiDB-lite"/>
    </source>
</evidence>
<evidence type="ECO:0000256" key="9">
    <source>
        <dbReference type="ARBA" id="ARBA00077000"/>
    </source>
</evidence>
<evidence type="ECO:0000256" key="6">
    <source>
        <dbReference type="ARBA" id="ARBA00022840"/>
    </source>
</evidence>
<dbReference type="GO" id="GO:0005524">
    <property type="term" value="F:ATP binding"/>
    <property type="evidence" value="ECO:0007669"/>
    <property type="project" value="UniProtKB-KW"/>
</dbReference>
<evidence type="ECO:0000256" key="4">
    <source>
        <dbReference type="ARBA" id="ARBA00017143"/>
    </source>
</evidence>
<dbReference type="InterPro" id="IPR012099">
    <property type="entry name" value="Midasin"/>
</dbReference>
<dbReference type="SMART" id="SM00382">
    <property type="entry name" value="AAA"/>
    <property type="match status" value="5"/>
</dbReference>
<feature type="domain" description="AAA+ ATPase" evidence="11">
    <location>
        <begin position="1483"/>
        <end position="1707"/>
    </location>
</feature>
<feature type="region of interest" description="Disordered" evidence="10">
    <location>
        <begin position="1"/>
        <end position="21"/>
    </location>
</feature>
<dbReference type="PROSITE" id="PS00675">
    <property type="entry name" value="SIGMA54_INTERACT_1"/>
    <property type="match status" value="1"/>
</dbReference>
<dbReference type="InterPro" id="IPR027417">
    <property type="entry name" value="P-loop_NTPase"/>
</dbReference>
<dbReference type="CDD" id="cd00009">
    <property type="entry name" value="AAA"/>
    <property type="match status" value="1"/>
</dbReference>
<dbReference type="PANTHER" id="PTHR48103">
    <property type="entry name" value="MIDASIN-RELATED"/>
    <property type="match status" value="1"/>
</dbReference>
<keyword evidence="8" id="KW-0539">Nucleus</keyword>
<dbReference type="FunFam" id="3.40.50.300:FF:001384">
    <property type="entry name" value="Midasin"/>
    <property type="match status" value="1"/>
</dbReference>
<dbReference type="FunFam" id="3.40.50.300:FF:000142">
    <property type="entry name" value="Midasin"/>
    <property type="match status" value="1"/>
</dbReference>
<dbReference type="Proteomes" id="UP000269721">
    <property type="component" value="Unassembled WGS sequence"/>
</dbReference>
<feature type="domain" description="AAA+ ATPase" evidence="11">
    <location>
        <begin position="1187"/>
        <end position="1332"/>
    </location>
</feature>
<feature type="compositionally biased region" description="Low complexity" evidence="10">
    <location>
        <begin position="863"/>
        <end position="873"/>
    </location>
</feature>
<dbReference type="GO" id="GO:0000055">
    <property type="term" value="P:ribosomal large subunit export from nucleus"/>
    <property type="evidence" value="ECO:0007669"/>
    <property type="project" value="TreeGrafter"/>
</dbReference>
<dbReference type="Pfam" id="PF21108">
    <property type="entry name" value="MDN1_4th"/>
    <property type="match status" value="1"/>
</dbReference>
<dbReference type="Pfam" id="PF07728">
    <property type="entry name" value="AAA_5"/>
    <property type="match status" value="8"/>
</dbReference>
<evidence type="ECO:0000256" key="2">
    <source>
        <dbReference type="ARBA" id="ARBA00004642"/>
    </source>
</evidence>
<evidence type="ECO:0000256" key="5">
    <source>
        <dbReference type="ARBA" id="ARBA00022741"/>
    </source>
</evidence>
<dbReference type="FunFam" id="3.40.50.300:FF:000582">
    <property type="entry name" value="Midasin"/>
    <property type="match status" value="1"/>
</dbReference>
<dbReference type="EMBL" id="KZ993984">
    <property type="protein sequence ID" value="RKO94177.1"/>
    <property type="molecule type" value="Genomic_DNA"/>
</dbReference>
<dbReference type="PIRSF" id="PIRSF010340">
    <property type="entry name" value="Midasin"/>
    <property type="match status" value="1"/>
</dbReference>
<comment type="subcellular location">
    <subcellularLocation>
        <location evidence="1">Nucleus</location>
        <location evidence="1">Nucleolus</location>
    </subcellularLocation>
    <subcellularLocation>
        <location evidence="2">Nucleus</location>
        <location evidence="2">Nucleoplasm</location>
    </subcellularLocation>
</comment>
<comment type="similarity">
    <text evidence="3">Belongs to the midasin family.</text>
</comment>
<dbReference type="InterPro" id="IPR003593">
    <property type="entry name" value="AAA+_ATPase"/>
</dbReference>
<feature type="region of interest" description="Disordered" evidence="10">
    <location>
        <begin position="858"/>
        <end position="879"/>
    </location>
</feature>
<keyword evidence="12" id="KW-0378">Hydrolase</keyword>
<dbReference type="GO" id="GO:0005730">
    <property type="term" value="C:nucleolus"/>
    <property type="evidence" value="ECO:0007669"/>
    <property type="project" value="UniProtKB-SubCell"/>
</dbReference>
<name>A0A4V1ISN5_9FUNG</name>
<evidence type="ECO:0000256" key="7">
    <source>
        <dbReference type="ARBA" id="ARBA00023186"/>
    </source>
</evidence>
<feature type="domain" description="AAA+ ATPase" evidence="11">
    <location>
        <begin position="741"/>
        <end position="1009"/>
    </location>
</feature>
<keyword evidence="7" id="KW-0143">Chaperone</keyword>
<protein>
    <recommendedName>
        <fullName evidence="4">Midasin</fullName>
    </recommendedName>
    <alternativeName>
        <fullName evidence="9">MIDAS-containing protein</fullName>
    </alternativeName>
</protein>
<dbReference type="GO" id="GO:0030687">
    <property type="term" value="C:preribosome, large subunit precursor"/>
    <property type="evidence" value="ECO:0007669"/>
    <property type="project" value="TreeGrafter"/>
</dbReference>
<dbReference type="InterPro" id="IPR048617">
    <property type="entry name" value="MDN1_AAA_lid_4"/>
</dbReference>
<dbReference type="GO" id="GO:0016887">
    <property type="term" value="F:ATP hydrolysis activity"/>
    <property type="evidence" value="ECO:0007669"/>
    <property type="project" value="InterPro"/>
</dbReference>
<dbReference type="InterPro" id="IPR040848">
    <property type="entry name" value="AAA_lid_7"/>
</dbReference>
<dbReference type="PANTHER" id="PTHR48103:SF2">
    <property type="entry name" value="MIDASIN"/>
    <property type="match status" value="1"/>
</dbReference>
<dbReference type="SUPFAM" id="SSF52540">
    <property type="entry name" value="P-loop containing nucleoside triphosphate hydrolases"/>
    <property type="match status" value="6"/>
</dbReference>
<keyword evidence="5" id="KW-0547">Nucleotide-binding</keyword>
<reference evidence="13" key="1">
    <citation type="journal article" date="2018" name="Nat. Microbiol.">
        <title>Leveraging single-cell genomics to expand the fungal tree of life.</title>
        <authorList>
            <person name="Ahrendt S.R."/>
            <person name="Quandt C.A."/>
            <person name="Ciobanu D."/>
            <person name="Clum A."/>
            <person name="Salamov A."/>
            <person name="Andreopoulos B."/>
            <person name="Cheng J.F."/>
            <person name="Woyke T."/>
            <person name="Pelin A."/>
            <person name="Henrissat B."/>
            <person name="Reynolds N.K."/>
            <person name="Benny G.L."/>
            <person name="Smith M.E."/>
            <person name="James T.Y."/>
            <person name="Grigoriev I.V."/>
        </authorList>
    </citation>
    <scope>NUCLEOTIDE SEQUENCE [LARGE SCALE GENOMIC DNA]</scope>
</reference>
<dbReference type="FunFam" id="3.40.50.300:FF:001368">
    <property type="entry name" value="Midasin"/>
    <property type="match status" value="1"/>
</dbReference>
<proteinExistence type="inferred from homology"/>
<dbReference type="OrthoDB" id="5186at2759"/>
<dbReference type="InterPro" id="IPR041190">
    <property type="entry name" value="Midasin_AAA_lid_5"/>
</dbReference>
<evidence type="ECO:0000256" key="8">
    <source>
        <dbReference type="ARBA" id="ARBA00023242"/>
    </source>
</evidence>
<accession>A0A4V1ISN5</accession>
<evidence type="ECO:0000256" key="1">
    <source>
        <dbReference type="ARBA" id="ARBA00004604"/>
    </source>
</evidence>
<dbReference type="Pfam" id="PF17865">
    <property type="entry name" value="AAA_lid_5"/>
    <property type="match status" value="1"/>
</dbReference>
<feature type="compositionally biased region" description="Basic and acidic residues" evidence="10">
    <location>
        <begin position="3646"/>
        <end position="3658"/>
    </location>
</feature>
<feature type="compositionally biased region" description="Pro residues" evidence="10">
    <location>
        <begin position="1"/>
        <end position="16"/>
    </location>
</feature>
<keyword evidence="13" id="KW-1185">Reference proteome</keyword>
<evidence type="ECO:0000256" key="3">
    <source>
        <dbReference type="ARBA" id="ARBA00007188"/>
    </source>
</evidence>